<accession>A0ACC0EDH5</accession>
<proteinExistence type="predicted"/>
<name>A0ACC0EDH5_9BASI</name>
<protein>
    <submittedName>
        <fullName evidence="1">Uncharacterized protein</fullName>
    </submittedName>
</protein>
<evidence type="ECO:0000313" key="2">
    <source>
        <dbReference type="Proteomes" id="UP001060170"/>
    </source>
</evidence>
<reference evidence="2" key="2">
    <citation type="journal article" date="2018" name="Mol. Plant Microbe Interact.">
        <title>Genome sequence resources for the wheat stripe rust pathogen (Puccinia striiformis f. sp. tritici) and the barley stripe rust pathogen (Puccinia striiformis f. sp. hordei).</title>
        <authorList>
            <person name="Xia C."/>
            <person name="Wang M."/>
            <person name="Yin C."/>
            <person name="Cornejo O.E."/>
            <person name="Hulbert S.H."/>
            <person name="Chen X."/>
        </authorList>
    </citation>
    <scope>NUCLEOTIDE SEQUENCE [LARGE SCALE GENOMIC DNA]</scope>
    <source>
        <strain evidence="2">93-210</strain>
    </source>
</reference>
<evidence type="ECO:0000313" key="1">
    <source>
        <dbReference type="EMBL" id="KAI7950066.1"/>
    </source>
</evidence>
<keyword evidence="2" id="KW-1185">Reference proteome</keyword>
<organism evidence="1 2">
    <name type="scientific">Puccinia striiformis f. sp. tritici</name>
    <dbReference type="NCBI Taxonomy" id="168172"/>
    <lineage>
        <taxon>Eukaryota</taxon>
        <taxon>Fungi</taxon>
        <taxon>Dikarya</taxon>
        <taxon>Basidiomycota</taxon>
        <taxon>Pucciniomycotina</taxon>
        <taxon>Pucciniomycetes</taxon>
        <taxon>Pucciniales</taxon>
        <taxon>Pucciniaceae</taxon>
        <taxon>Puccinia</taxon>
    </lineage>
</organism>
<sequence>MYQLLELPKISSSSLVIQFYQFPKEELRILLHMKPVIHAKVPRALAAGKITIPVRGRPKPSEDNTTLGQRAYQPDLVGQSSRSHQLHFVSQFAIGMQLLGVCGVVSLLVASAFTNQICSPPVPELGRRHQKHNASFTNVYIMRQGLDYSRGALQIHNPDGSVAFLFDKVIRDLKKGITSTVVMNQFSQNLLKLDARGDICRHKTYYLEPDLIGLAHHWYYMTPRGWKADRYFFSFVAPSGEEFSYVYKRHFLDKGGKVYRRNKGQKDLLVAKFEDQVRWEPWLTPRTVGTPTFTLSCTADAPVVELVALMGLVLTRVHDCGL</sequence>
<gene>
    <name evidence="1" type="ORF">MJO28_008887</name>
</gene>
<dbReference type="Proteomes" id="UP001060170">
    <property type="component" value="Chromosome 8"/>
</dbReference>
<reference evidence="2" key="1">
    <citation type="journal article" date="2018" name="BMC Genomics">
        <title>Genomic insights into host adaptation between the wheat stripe rust pathogen (Puccinia striiformis f. sp. tritici) and the barley stripe rust pathogen (Puccinia striiformis f. sp. hordei).</title>
        <authorList>
            <person name="Xia C."/>
            <person name="Wang M."/>
            <person name="Yin C."/>
            <person name="Cornejo O.E."/>
            <person name="Hulbert S.H."/>
            <person name="Chen X."/>
        </authorList>
    </citation>
    <scope>NUCLEOTIDE SEQUENCE [LARGE SCALE GENOMIC DNA]</scope>
    <source>
        <strain evidence="2">93-210</strain>
    </source>
</reference>
<comment type="caution">
    <text evidence="1">The sequence shown here is derived from an EMBL/GenBank/DDBJ whole genome shotgun (WGS) entry which is preliminary data.</text>
</comment>
<dbReference type="EMBL" id="CM045872">
    <property type="protein sequence ID" value="KAI7950066.1"/>
    <property type="molecule type" value="Genomic_DNA"/>
</dbReference>
<reference evidence="1 2" key="3">
    <citation type="journal article" date="2022" name="Microbiol. Spectr.">
        <title>Folding features and dynamics of 3D genome architecture in plant fungal pathogens.</title>
        <authorList>
            <person name="Xia C."/>
        </authorList>
    </citation>
    <scope>NUCLEOTIDE SEQUENCE [LARGE SCALE GENOMIC DNA]</scope>
    <source>
        <strain evidence="1 2">93-210</strain>
    </source>
</reference>